<evidence type="ECO:0000259" key="1">
    <source>
        <dbReference type="Pfam" id="PF05099"/>
    </source>
</evidence>
<name>A0ABX1QF42_9RHOO</name>
<keyword evidence="3" id="KW-1185">Reference proteome</keyword>
<organism evidence="2 3">
    <name type="scientific">Aromatoleum diolicum</name>
    <dbReference type="NCBI Taxonomy" id="75796"/>
    <lineage>
        <taxon>Bacteria</taxon>
        <taxon>Pseudomonadati</taxon>
        <taxon>Pseudomonadota</taxon>
        <taxon>Betaproteobacteria</taxon>
        <taxon>Rhodocyclales</taxon>
        <taxon>Rhodocyclaceae</taxon>
        <taxon>Aromatoleum</taxon>
    </lineage>
</organism>
<feature type="domain" description="Co-chaperone DjlA N-terminal" evidence="1">
    <location>
        <begin position="14"/>
        <end position="122"/>
    </location>
</feature>
<accession>A0ABX1QF42</accession>
<proteinExistence type="predicted"/>
<dbReference type="InterPro" id="IPR007791">
    <property type="entry name" value="DjlA_N"/>
</dbReference>
<reference evidence="2 3" key="1">
    <citation type="submission" date="2019-12" db="EMBL/GenBank/DDBJ databases">
        <title>Comparative genomics gives insights into the taxonomy of the Azoarcus-Aromatoleum group and reveals separate origins of nif in the plant-associated Azoarcus and non-plant-associated Aromatoleum sub-groups.</title>
        <authorList>
            <person name="Lafos M."/>
            <person name="Maluk M."/>
            <person name="Batista M."/>
            <person name="Junghare M."/>
            <person name="Carmona M."/>
            <person name="Faoro H."/>
            <person name="Cruz L.M."/>
            <person name="Battistoni F."/>
            <person name="De Souza E."/>
            <person name="Pedrosa F."/>
            <person name="Chen W.-M."/>
            <person name="Poole P.S."/>
            <person name="Dixon R.A."/>
            <person name="James E.K."/>
        </authorList>
    </citation>
    <scope>NUCLEOTIDE SEQUENCE [LARGE SCALE GENOMIC DNA]</scope>
    <source>
        <strain evidence="2 3">22Lin</strain>
    </source>
</reference>
<dbReference type="Pfam" id="PF05099">
    <property type="entry name" value="TerB"/>
    <property type="match status" value="1"/>
</dbReference>
<comment type="caution">
    <text evidence="2">The sequence shown here is derived from an EMBL/GenBank/DDBJ whole genome shotgun (WGS) entry which is preliminary data.</text>
</comment>
<sequence length="134" mass="15127">MIDPDIEAQRAVATELVALVLLADGVLASRELEAMDRHGIPQLLGVSRDALIKSVIDHCRKLLQRPERIDPVRLVDIERFESMLDRIVAPTLRETVCRVMLVLAKADGVICQPEQTLLRDVLTRWGIALERLRD</sequence>
<dbReference type="SUPFAM" id="SSF158682">
    <property type="entry name" value="TerB-like"/>
    <property type="match status" value="1"/>
</dbReference>
<dbReference type="InterPro" id="IPR029024">
    <property type="entry name" value="TerB-like"/>
</dbReference>
<protein>
    <recommendedName>
        <fullName evidence="1">Co-chaperone DjlA N-terminal domain-containing protein</fullName>
    </recommendedName>
</protein>
<evidence type="ECO:0000313" key="2">
    <source>
        <dbReference type="EMBL" id="NMG77063.1"/>
    </source>
</evidence>
<evidence type="ECO:0000313" key="3">
    <source>
        <dbReference type="Proteomes" id="UP000648984"/>
    </source>
</evidence>
<gene>
    <name evidence="2" type="ORF">GPA25_20120</name>
</gene>
<dbReference type="Gene3D" id="1.10.3680.10">
    <property type="entry name" value="TerB-like"/>
    <property type="match status" value="1"/>
</dbReference>
<dbReference type="EMBL" id="WTVQ01000048">
    <property type="protein sequence ID" value="NMG77063.1"/>
    <property type="molecule type" value="Genomic_DNA"/>
</dbReference>
<dbReference type="Proteomes" id="UP000648984">
    <property type="component" value="Unassembled WGS sequence"/>
</dbReference>